<keyword evidence="3" id="KW-1185">Reference proteome</keyword>
<protein>
    <submittedName>
        <fullName evidence="2">Uncharacterized protein</fullName>
    </submittedName>
</protein>
<organism evidence="2 3">
    <name type="scientific">Formosa agariphila (strain DSM 15362 / KCTC 12365 / LMG 23005 / KMM 3901 / M-2Alg 35-1)</name>
    <dbReference type="NCBI Taxonomy" id="1347342"/>
    <lineage>
        <taxon>Bacteria</taxon>
        <taxon>Pseudomonadati</taxon>
        <taxon>Bacteroidota</taxon>
        <taxon>Flavobacteriia</taxon>
        <taxon>Flavobacteriales</taxon>
        <taxon>Flavobacteriaceae</taxon>
        <taxon>Formosa</taxon>
    </lineage>
</organism>
<dbReference type="HOGENOM" id="CLU_2616839_0_0_10"/>
<accession>T2KKJ1</accession>
<evidence type="ECO:0000313" key="3">
    <source>
        <dbReference type="Proteomes" id="UP000016160"/>
    </source>
</evidence>
<feature type="transmembrane region" description="Helical" evidence="1">
    <location>
        <begin position="20"/>
        <end position="38"/>
    </location>
</feature>
<name>T2KKJ1_FORAG</name>
<sequence>MFQTELLTKIGLLTVEKTIIIGLALSVIIFLVLLILGIRNTYKLKAENERLSNFNVLDTDDKNFKHSNFTSGHLYSSN</sequence>
<gene>
    <name evidence="2" type="ORF">BN863_12240</name>
</gene>
<evidence type="ECO:0000313" key="2">
    <source>
        <dbReference type="EMBL" id="CDF78936.1"/>
    </source>
</evidence>
<dbReference type="RefSeq" id="WP_038528619.1">
    <property type="nucleotide sequence ID" value="NZ_HG315671.1"/>
</dbReference>
<reference evidence="2 3" key="1">
    <citation type="journal article" date="2013" name="Appl. Environ. Microbiol.">
        <title>The genome of the alga-associated marine flavobacterium Formosa agariphila KMM 3901T reveals a broad potential for degradation of algal polysaccharides.</title>
        <authorList>
            <person name="Mann A.J."/>
            <person name="Hahnke R.L."/>
            <person name="Huang S."/>
            <person name="Werner J."/>
            <person name="Xing P."/>
            <person name="Barbeyron T."/>
            <person name="Huettel B."/>
            <person name="Stueber K."/>
            <person name="Reinhardt R."/>
            <person name="Harder J."/>
            <person name="Gloeckner F.O."/>
            <person name="Amann R.I."/>
            <person name="Teeling H."/>
        </authorList>
    </citation>
    <scope>NUCLEOTIDE SEQUENCE [LARGE SCALE GENOMIC DNA]</scope>
    <source>
        <strain evidence="3">DSM 15362 / KCTC 12365 / LMG 23005 / KMM 3901</strain>
    </source>
</reference>
<dbReference type="PATRIC" id="fig|1347342.6.peg.1234"/>
<dbReference type="Proteomes" id="UP000016160">
    <property type="component" value="Chromosome"/>
</dbReference>
<dbReference type="EMBL" id="HG315671">
    <property type="protein sequence ID" value="CDF78936.1"/>
    <property type="molecule type" value="Genomic_DNA"/>
</dbReference>
<keyword evidence="1" id="KW-0472">Membrane</keyword>
<evidence type="ECO:0000256" key="1">
    <source>
        <dbReference type="SAM" id="Phobius"/>
    </source>
</evidence>
<dbReference type="AlphaFoldDB" id="T2KKJ1"/>
<keyword evidence="1" id="KW-1133">Transmembrane helix</keyword>
<dbReference type="STRING" id="1347342.BN863_12240"/>
<proteinExistence type="predicted"/>
<keyword evidence="1" id="KW-0812">Transmembrane</keyword>
<dbReference type="OrthoDB" id="1452391at2"/>